<name>A0A1H1ED98_9ACTN</name>
<dbReference type="STRING" id="35622.SAMN04489764_2419"/>
<dbReference type="AlphaFoldDB" id="A0A1H1ED98"/>
<gene>
    <name evidence="4" type="ORF">SAMN04489764_2419</name>
</gene>
<sequence length="211" mass="21740">MNGRVRIALTLVCLVTLTACGGAGTAMGPSDTPAPGATTSKSPSAESPPTADAPTPDASTPTAGQGLTAPTSTRPVEVTKDVADPPIVTGVRYGGHRGFDRVVIDLDGGVPGYAVRWVDQVVQDGSGEPIDVEGGAFLQITLRPAHAHTSEGEPTWTGGPVFHAGLPNVRDVVRNGDFEAVVSVAIALDHRAGFRVLEQRNPSRLVVDVAH</sequence>
<accession>A0A1H1ED98</accession>
<reference evidence="4 5" key="1">
    <citation type="submission" date="2016-10" db="EMBL/GenBank/DDBJ databases">
        <authorList>
            <person name="de Groot N.N."/>
        </authorList>
    </citation>
    <scope>NUCLEOTIDE SEQUENCE [LARGE SCALE GENOMIC DNA]</scope>
    <source>
        <strain evidence="4 5">DSM 43794</strain>
    </source>
</reference>
<evidence type="ECO:0000313" key="4">
    <source>
        <dbReference type="EMBL" id="SDQ86530.1"/>
    </source>
</evidence>
<keyword evidence="5" id="KW-1185">Reference proteome</keyword>
<feature type="chain" id="PRO_5039508279" description="AMIN-like domain-containing protein" evidence="2">
    <location>
        <begin position="22"/>
        <end position="211"/>
    </location>
</feature>
<protein>
    <recommendedName>
        <fullName evidence="3">AMIN-like domain-containing protein</fullName>
    </recommendedName>
</protein>
<dbReference type="OrthoDB" id="3393679at2"/>
<dbReference type="PROSITE" id="PS51257">
    <property type="entry name" value="PROKAR_LIPOPROTEIN"/>
    <property type="match status" value="1"/>
</dbReference>
<feature type="signal peptide" evidence="2">
    <location>
        <begin position="1"/>
        <end position="21"/>
    </location>
</feature>
<dbReference type="EMBL" id="FNKK01000002">
    <property type="protein sequence ID" value="SDQ86530.1"/>
    <property type="molecule type" value="Genomic_DNA"/>
</dbReference>
<evidence type="ECO:0000256" key="2">
    <source>
        <dbReference type="SAM" id="SignalP"/>
    </source>
</evidence>
<feature type="compositionally biased region" description="Low complexity" evidence="1">
    <location>
        <begin position="42"/>
        <end position="63"/>
    </location>
</feature>
<proteinExistence type="predicted"/>
<dbReference type="Pfam" id="PF24837">
    <property type="entry name" value="AMIN-like"/>
    <property type="match status" value="1"/>
</dbReference>
<dbReference type="InterPro" id="IPR056303">
    <property type="entry name" value="AMIN-like"/>
</dbReference>
<keyword evidence="2" id="KW-0732">Signal</keyword>
<organism evidence="4 5">
    <name type="scientific">Thermostaphylospora chromogena</name>
    <dbReference type="NCBI Taxonomy" id="35622"/>
    <lineage>
        <taxon>Bacteria</taxon>
        <taxon>Bacillati</taxon>
        <taxon>Actinomycetota</taxon>
        <taxon>Actinomycetes</taxon>
        <taxon>Streptosporangiales</taxon>
        <taxon>Thermomonosporaceae</taxon>
        <taxon>Thermostaphylospora</taxon>
    </lineage>
</organism>
<evidence type="ECO:0000259" key="3">
    <source>
        <dbReference type="Pfam" id="PF24837"/>
    </source>
</evidence>
<dbReference type="RefSeq" id="WP_093259123.1">
    <property type="nucleotide sequence ID" value="NZ_FNKK01000002.1"/>
</dbReference>
<feature type="region of interest" description="Disordered" evidence="1">
    <location>
        <begin position="25"/>
        <end position="80"/>
    </location>
</feature>
<evidence type="ECO:0000313" key="5">
    <source>
        <dbReference type="Proteomes" id="UP000217103"/>
    </source>
</evidence>
<dbReference type="Proteomes" id="UP000217103">
    <property type="component" value="Unassembled WGS sequence"/>
</dbReference>
<evidence type="ECO:0000256" key="1">
    <source>
        <dbReference type="SAM" id="MobiDB-lite"/>
    </source>
</evidence>
<feature type="domain" description="AMIN-like" evidence="3">
    <location>
        <begin position="87"/>
        <end position="211"/>
    </location>
</feature>